<reference evidence="1" key="1">
    <citation type="submission" date="2020-12" db="EMBL/GenBank/DDBJ databases">
        <title>Pontibaca salina gen. nov., sp. nov., isolated from marine sediment.</title>
        <authorList>
            <person name="Bo J."/>
            <person name="Wang S."/>
            <person name="Song X."/>
            <person name="Du Z."/>
        </authorList>
    </citation>
    <scope>NUCLEOTIDE SEQUENCE</scope>
    <source>
        <strain evidence="1">S1109L</strain>
    </source>
</reference>
<keyword evidence="2" id="KW-1185">Reference proteome</keyword>
<dbReference type="RefSeq" id="WP_198684312.1">
    <property type="nucleotide sequence ID" value="NZ_JAEIJD010000001.1"/>
</dbReference>
<organism evidence="1 2">
    <name type="scientific">Pontibaca salina</name>
    <dbReference type="NCBI Taxonomy" id="2795731"/>
    <lineage>
        <taxon>Bacteria</taxon>
        <taxon>Pseudomonadati</taxon>
        <taxon>Pseudomonadota</taxon>
        <taxon>Alphaproteobacteria</taxon>
        <taxon>Rhodobacterales</taxon>
        <taxon>Roseobacteraceae</taxon>
        <taxon>Pontibaca</taxon>
    </lineage>
</organism>
<name>A0A934HHJ6_9RHOB</name>
<protein>
    <submittedName>
        <fullName evidence="1">Uncharacterized protein</fullName>
    </submittedName>
</protein>
<dbReference type="EMBL" id="JAEIJD010000001">
    <property type="protein sequence ID" value="MBI6628278.1"/>
    <property type="molecule type" value="Genomic_DNA"/>
</dbReference>
<proteinExistence type="predicted"/>
<dbReference type="Proteomes" id="UP000613255">
    <property type="component" value="Unassembled WGS sequence"/>
</dbReference>
<gene>
    <name evidence="1" type="ORF">JAO82_00145</name>
</gene>
<evidence type="ECO:0000313" key="1">
    <source>
        <dbReference type="EMBL" id="MBI6628278.1"/>
    </source>
</evidence>
<evidence type="ECO:0000313" key="2">
    <source>
        <dbReference type="Proteomes" id="UP000613255"/>
    </source>
</evidence>
<dbReference type="AlphaFoldDB" id="A0A934HHJ6"/>
<sequence>MYKVTRGENKLIIDGVLVSGDIFPMHAIINGQRRLVGHMAEIRGKYEPKIGGAVSNGIESWVAERVDQSANGYTMLLSSI</sequence>
<accession>A0A934HHJ6</accession>
<comment type="caution">
    <text evidence="1">The sequence shown here is derived from an EMBL/GenBank/DDBJ whole genome shotgun (WGS) entry which is preliminary data.</text>
</comment>